<proteinExistence type="predicted"/>
<evidence type="ECO:0008006" key="3">
    <source>
        <dbReference type="Google" id="ProtNLM"/>
    </source>
</evidence>
<dbReference type="Gene3D" id="3.80.10.10">
    <property type="entry name" value="Ribonuclease Inhibitor"/>
    <property type="match status" value="1"/>
</dbReference>
<protein>
    <recommendedName>
        <fullName evidence="3">F-box domain-containing protein</fullName>
    </recommendedName>
</protein>
<evidence type="ECO:0000313" key="1">
    <source>
        <dbReference type="EMBL" id="KAK7038399.1"/>
    </source>
</evidence>
<comment type="caution">
    <text evidence="1">The sequence shown here is derived from an EMBL/GenBank/DDBJ whole genome shotgun (WGS) entry which is preliminary data.</text>
</comment>
<gene>
    <name evidence="1" type="ORF">R3P38DRAFT_2615565</name>
</gene>
<accession>A0AAW0CEK1</accession>
<reference evidence="1 2" key="1">
    <citation type="journal article" date="2024" name="J Genomics">
        <title>Draft genome sequencing and assembly of Favolaschia claudopus CIRM-BRFM 2984 isolated from oak limbs.</title>
        <authorList>
            <person name="Navarro D."/>
            <person name="Drula E."/>
            <person name="Chaduli D."/>
            <person name="Cazenave R."/>
            <person name="Ahrendt S."/>
            <person name="Wang J."/>
            <person name="Lipzen A."/>
            <person name="Daum C."/>
            <person name="Barry K."/>
            <person name="Grigoriev I.V."/>
            <person name="Favel A."/>
            <person name="Rosso M.N."/>
            <person name="Martin F."/>
        </authorList>
    </citation>
    <scope>NUCLEOTIDE SEQUENCE [LARGE SCALE GENOMIC DNA]</scope>
    <source>
        <strain evidence="1 2">CIRM-BRFM 2984</strain>
    </source>
</reference>
<dbReference type="Proteomes" id="UP001362999">
    <property type="component" value="Unassembled WGS sequence"/>
</dbReference>
<keyword evidence="2" id="KW-1185">Reference proteome</keyword>
<organism evidence="1 2">
    <name type="scientific">Favolaschia claudopus</name>
    <dbReference type="NCBI Taxonomy" id="2862362"/>
    <lineage>
        <taxon>Eukaryota</taxon>
        <taxon>Fungi</taxon>
        <taxon>Dikarya</taxon>
        <taxon>Basidiomycota</taxon>
        <taxon>Agaricomycotina</taxon>
        <taxon>Agaricomycetes</taxon>
        <taxon>Agaricomycetidae</taxon>
        <taxon>Agaricales</taxon>
        <taxon>Marasmiineae</taxon>
        <taxon>Mycenaceae</taxon>
        <taxon>Favolaschia</taxon>
    </lineage>
</organism>
<name>A0AAW0CEK1_9AGAR</name>
<dbReference type="AlphaFoldDB" id="A0AAW0CEK1"/>
<dbReference type="EMBL" id="JAWWNJ010000017">
    <property type="protein sequence ID" value="KAK7038399.1"/>
    <property type="molecule type" value="Genomic_DNA"/>
</dbReference>
<evidence type="ECO:0000313" key="2">
    <source>
        <dbReference type="Proteomes" id="UP001362999"/>
    </source>
</evidence>
<dbReference type="InterPro" id="IPR032675">
    <property type="entry name" value="LRR_dom_sf"/>
</dbReference>
<sequence>MAGGGLVYGLPEDINRLLHTNDPRVDYQVDAIKNSLGVALDLKEKIALQITHMRMDLMRLEREELHATRHIKLCDFALAPVRRMPPEVLSHIFLQYVALLEEEDSNEPQITNIRNGVWVLTRICSYWRAVAITTPALWSTCRFRCGMKQKHTVDIVHEWLNRARTHPLSIRFESFTHLEDHVIRCSCCSVLEAFVARSTRWVELELRVPKQFYSLPVLEFLRNQLPSLKRLKIHALPSMHASDDDPVTWITIFDTAPSLKAVDLKAFSSWDLRMVLPWTQITSFSGELLAQYNILREAPNVTHCTFYRVYTSSTPPQSVPVVHNLQHLHLHAGSIRAGTLTLPALRSLIIPGNDNTILASVQSMLQSSMASSLTSLYIDQFTVNPEIMGVLTAAPSVTQLTIRAASMQSVSQTDWFFNAFVEHGDTPAILPALCTLDIKKLALGESFVRMLRGRCAPPTAEDASMEAEDHDHWQGARLESLTLSDVGNTHISHLLEIKKLGTEVGLKLRDEGLSGVRILG</sequence>
<dbReference type="SUPFAM" id="SSF52047">
    <property type="entry name" value="RNI-like"/>
    <property type="match status" value="1"/>
</dbReference>